<sequence>MKIKAKAPSQIHENTGIEVDPINFQVEQTEDTMVNSSQSEEVSRIIDTLVEKEAKMTEKEMEAMKRTGNDIVGMEKQMTTPDFLDVDPFAVEATTSFPPIILSPLDEQLVRVIPTESTESTSVPTTEAPTTTTKTPSSAELRVRQVANLRRGDAFVYNVSNTLNFAAQQVSGFEQKPGDTAALILEQAPSNSTVIPETNTTIYDNGTVVGQLETGATVASNLSESSTESSTAAGGVDSSTSSIVNKELIDPRLSALGIPGGTVLNVPLRASVEVFNPNPNPGQVRTLFNDGGLELDSAPVREQQETQMMPLLTHPTLAPQLQI</sequence>
<evidence type="ECO:0000313" key="3">
    <source>
        <dbReference type="Proteomes" id="UP001177023"/>
    </source>
</evidence>
<proteinExistence type="predicted"/>
<dbReference type="Proteomes" id="UP001177023">
    <property type="component" value="Unassembled WGS sequence"/>
</dbReference>
<gene>
    <name evidence="2" type="ORF">MSPICULIGERA_LOCUS22845</name>
</gene>
<protein>
    <submittedName>
        <fullName evidence="2">Uncharacterized protein</fullName>
    </submittedName>
</protein>
<comment type="caution">
    <text evidence="2">The sequence shown here is derived from an EMBL/GenBank/DDBJ whole genome shotgun (WGS) entry which is preliminary data.</text>
</comment>
<reference evidence="2" key="1">
    <citation type="submission" date="2023-06" db="EMBL/GenBank/DDBJ databases">
        <authorList>
            <person name="Delattre M."/>
        </authorList>
    </citation>
    <scope>NUCLEOTIDE SEQUENCE</scope>
    <source>
        <strain evidence="2">AF72</strain>
    </source>
</reference>
<dbReference type="AlphaFoldDB" id="A0AA36DEI6"/>
<feature type="region of interest" description="Disordered" evidence="1">
    <location>
        <begin position="115"/>
        <end position="136"/>
    </location>
</feature>
<name>A0AA36DEI6_9BILA</name>
<organism evidence="2 3">
    <name type="scientific">Mesorhabditis spiculigera</name>
    <dbReference type="NCBI Taxonomy" id="96644"/>
    <lineage>
        <taxon>Eukaryota</taxon>
        <taxon>Metazoa</taxon>
        <taxon>Ecdysozoa</taxon>
        <taxon>Nematoda</taxon>
        <taxon>Chromadorea</taxon>
        <taxon>Rhabditida</taxon>
        <taxon>Rhabditina</taxon>
        <taxon>Rhabditomorpha</taxon>
        <taxon>Rhabditoidea</taxon>
        <taxon>Rhabditidae</taxon>
        <taxon>Mesorhabditinae</taxon>
        <taxon>Mesorhabditis</taxon>
    </lineage>
</organism>
<feature type="non-terminal residue" evidence="2">
    <location>
        <position position="323"/>
    </location>
</feature>
<accession>A0AA36DEI6</accession>
<evidence type="ECO:0000313" key="2">
    <source>
        <dbReference type="EMBL" id="CAJ0584805.1"/>
    </source>
</evidence>
<dbReference type="EMBL" id="CATQJA010002701">
    <property type="protein sequence ID" value="CAJ0584805.1"/>
    <property type="molecule type" value="Genomic_DNA"/>
</dbReference>
<keyword evidence="3" id="KW-1185">Reference proteome</keyword>
<evidence type="ECO:0000256" key="1">
    <source>
        <dbReference type="SAM" id="MobiDB-lite"/>
    </source>
</evidence>